<name>A0AAD8V8A6_9PEZI</name>
<sequence>MKLVLFTMSLLAAESLALRCYCIYNHTKHNTITGYACPHQVGIDRHGTFFCQWSRSEREWIQACEREESGANGDCVQ</sequence>
<comment type="caution">
    <text evidence="2">The sequence shown here is derived from an EMBL/GenBank/DDBJ whole genome shotgun (WGS) entry which is preliminary data.</text>
</comment>
<dbReference type="EMBL" id="JAHLJV010000013">
    <property type="protein sequence ID" value="KAK1596073.1"/>
    <property type="molecule type" value="Genomic_DNA"/>
</dbReference>
<dbReference type="GeneID" id="85441409"/>
<proteinExistence type="predicted"/>
<evidence type="ECO:0000256" key="1">
    <source>
        <dbReference type="SAM" id="SignalP"/>
    </source>
</evidence>
<accession>A0AAD8V8A6</accession>
<keyword evidence="3" id="KW-1185">Reference proteome</keyword>
<feature type="signal peptide" evidence="1">
    <location>
        <begin position="1"/>
        <end position="17"/>
    </location>
</feature>
<keyword evidence="1" id="KW-0732">Signal</keyword>
<evidence type="ECO:0000313" key="2">
    <source>
        <dbReference type="EMBL" id="KAK1596073.1"/>
    </source>
</evidence>
<evidence type="ECO:0000313" key="3">
    <source>
        <dbReference type="Proteomes" id="UP001230504"/>
    </source>
</evidence>
<protein>
    <submittedName>
        <fullName evidence="2">Uncharacterized protein</fullName>
    </submittedName>
</protein>
<dbReference type="AlphaFoldDB" id="A0AAD8V8A6"/>
<dbReference type="RefSeq" id="XP_060416992.1">
    <property type="nucleotide sequence ID" value="XM_060557169.1"/>
</dbReference>
<dbReference type="Proteomes" id="UP001230504">
    <property type="component" value="Unassembled WGS sequence"/>
</dbReference>
<feature type="chain" id="PRO_5042221052" evidence="1">
    <location>
        <begin position="18"/>
        <end position="77"/>
    </location>
</feature>
<gene>
    <name evidence="2" type="ORF">LY79DRAFT_545250</name>
</gene>
<reference evidence="2" key="1">
    <citation type="submission" date="2021-06" db="EMBL/GenBank/DDBJ databases">
        <title>Comparative genomics, transcriptomics and evolutionary studies reveal genomic signatures of adaptation to plant cell wall in hemibiotrophic fungi.</title>
        <authorList>
            <consortium name="DOE Joint Genome Institute"/>
            <person name="Baroncelli R."/>
            <person name="Diaz J.F."/>
            <person name="Benocci T."/>
            <person name="Peng M."/>
            <person name="Battaglia E."/>
            <person name="Haridas S."/>
            <person name="Andreopoulos W."/>
            <person name="Labutti K."/>
            <person name="Pangilinan J."/>
            <person name="Floch G.L."/>
            <person name="Makela M.R."/>
            <person name="Henrissat B."/>
            <person name="Grigoriev I.V."/>
            <person name="Crouch J.A."/>
            <person name="De Vries R.P."/>
            <person name="Sukno S.A."/>
            <person name="Thon M.R."/>
        </authorList>
    </citation>
    <scope>NUCLEOTIDE SEQUENCE</scope>
    <source>
        <strain evidence="2">CBS 125086</strain>
    </source>
</reference>
<organism evidence="2 3">
    <name type="scientific">Colletotrichum navitas</name>
    <dbReference type="NCBI Taxonomy" id="681940"/>
    <lineage>
        <taxon>Eukaryota</taxon>
        <taxon>Fungi</taxon>
        <taxon>Dikarya</taxon>
        <taxon>Ascomycota</taxon>
        <taxon>Pezizomycotina</taxon>
        <taxon>Sordariomycetes</taxon>
        <taxon>Hypocreomycetidae</taxon>
        <taxon>Glomerellales</taxon>
        <taxon>Glomerellaceae</taxon>
        <taxon>Colletotrichum</taxon>
        <taxon>Colletotrichum graminicola species complex</taxon>
    </lineage>
</organism>